<reference evidence="1 2" key="1">
    <citation type="submission" date="2019-03" db="EMBL/GenBank/DDBJ databases">
        <title>Single cell metagenomics reveals metabolic interactions within the superorganism composed of flagellate Streblomastix strix and complex community of Bacteroidetes bacteria on its surface.</title>
        <authorList>
            <person name="Treitli S.C."/>
            <person name="Kolisko M."/>
            <person name="Husnik F."/>
            <person name="Keeling P."/>
            <person name="Hampl V."/>
        </authorList>
    </citation>
    <scope>NUCLEOTIDE SEQUENCE [LARGE SCALE GENOMIC DNA]</scope>
    <source>
        <strain evidence="1">ST1C</strain>
    </source>
</reference>
<evidence type="ECO:0000313" key="1">
    <source>
        <dbReference type="EMBL" id="KAA6389784.1"/>
    </source>
</evidence>
<sequence length="205" mass="23854">MSDLSFGEVGQILIELLVDPTKAKQSEESDPNSSKLFQFGILKLSFTRSYDEPNEQFIINYIILVDDNKERRDAINQAAFESIEKEEKIMLRKIRFEKSIKNLGTAEGDPETRRNLFLISNTNQYTIPFTLIRNSTKSFNNNRLIQTIHSIQEIHPQINPLTTKRTLLHMLISIEDLKVHILIRHQHIALIIHTDMHLQIHIKIS</sequence>
<proteinExistence type="predicted"/>
<comment type="caution">
    <text evidence="1">The sequence shown here is derived from an EMBL/GenBank/DDBJ whole genome shotgun (WGS) entry which is preliminary data.</text>
</comment>
<organism evidence="1 2">
    <name type="scientific">Streblomastix strix</name>
    <dbReference type="NCBI Taxonomy" id="222440"/>
    <lineage>
        <taxon>Eukaryota</taxon>
        <taxon>Metamonada</taxon>
        <taxon>Preaxostyla</taxon>
        <taxon>Oxymonadida</taxon>
        <taxon>Streblomastigidae</taxon>
        <taxon>Streblomastix</taxon>
    </lineage>
</organism>
<accession>A0A5J4W465</accession>
<evidence type="ECO:0000313" key="2">
    <source>
        <dbReference type="Proteomes" id="UP000324800"/>
    </source>
</evidence>
<dbReference type="Proteomes" id="UP000324800">
    <property type="component" value="Unassembled WGS sequence"/>
</dbReference>
<dbReference type="EMBL" id="SNRW01003462">
    <property type="protein sequence ID" value="KAA6389784.1"/>
    <property type="molecule type" value="Genomic_DNA"/>
</dbReference>
<name>A0A5J4W465_9EUKA</name>
<gene>
    <name evidence="1" type="ORF">EZS28_014688</name>
</gene>
<dbReference type="AlphaFoldDB" id="A0A5J4W465"/>
<protein>
    <submittedName>
        <fullName evidence="1">Uncharacterized protein</fullName>
    </submittedName>
</protein>